<accession>G0UQS4</accession>
<evidence type="ECO:0008006" key="3">
    <source>
        <dbReference type="Google" id="ProtNLM"/>
    </source>
</evidence>
<gene>
    <name evidence="2" type="ORF">TCIL3000_7_5490</name>
</gene>
<sequence>MRLTWPVRCTAAATGSLPLTKPIGGSVGNGAVKYGRFKLLGIQPWQKCSLEVPHRKLVPQTVMFHGRSLGPRPLIILDHTTHDLADAVNAAEKYEPMLSELSWDYGAVYIPLQIKNADISTDLIEQSCRTVCAVMDALDVHWTHFLTYSYGALVGARMMKFRGYPHRIGTLVSLDTPLVARNILRNDEQRNDIAKAEQDVNVPERDLSFAKETLNTSLEETLPCPHSADDALYRDYLFDSSKLFSRGGLVRSDERYVSVRHLAEVRHPLQIIVPSANALSDAAAHSEVFAIRRPSVVKSCQRHGDLFTEGAAKEVANVLGTWLRRFEPDWFIAKRYEQSAEEMQKLMTRPAQSNMQPSTKIDGEPRKKREKKKSQG</sequence>
<evidence type="ECO:0000256" key="1">
    <source>
        <dbReference type="SAM" id="MobiDB-lite"/>
    </source>
</evidence>
<name>G0UQS4_TRYCI</name>
<dbReference type="EMBL" id="HE575320">
    <property type="protein sequence ID" value="CCC91735.1"/>
    <property type="molecule type" value="Genomic_DNA"/>
</dbReference>
<dbReference type="AlphaFoldDB" id="G0UQS4"/>
<evidence type="ECO:0000313" key="2">
    <source>
        <dbReference type="EMBL" id="CCC91735.1"/>
    </source>
</evidence>
<dbReference type="SUPFAM" id="SSF53474">
    <property type="entry name" value="alpha/beta-Hydrolases"/>
    <property type="match status" value="1"/>
</dbReference>
<proteinExistence type="predicted"/>
<feature type="compositionally biased region" description="Polar residues" evidence="1">
    <location>
        <begin position="350"/>
        <end position="359"/>
    </location>
</feature>
<protein>
    <recommendedName>
        <fullName evidence="3">AB hydrolase-1 domain-containing protein</fullName>
    </recommendedName>
</protein>
<feature type="region of interest" description="Disordered" evidence="1">
    <location>
        <begin position="343"/>
        <end position="376"/>
    </location>
</feature>
<dbReference type="VEuPathDB" id="TriTrypDB:TcIL3000_7_5490"/>
<dbReference type="Gene3D" id="3.40.50.1820">
    <property type="entry name" value="alpha/beta hydrolase"/>
    <property type="match status" value="1"/>
</dbReference>
<dbReference type="InterPro" id="IPR029058">
    <property type="entry name" value="AB_hydrolase_fold"/>
</dbReference>
<organism evidence="2">
    <name type="scientific">Trypanosoma congolense (strain IL3000)</name>
    <dbReference type="NCBI Taxonomy" id="1068625"/>
    <lineage>
        <taxon>Eukaryota</taxon>
        <taxon>Discoba</taxon>
        <taxon>Euglenozoa</taxon>
        <taxon>Kinetoplastea</taxon>
        <taxon>Metakinetoplastina</taxon>
        <taxon>Trypanosomatida</taxon>
        <taxon>Trypanosomatidae</taxon>
        <taxon>Trypanosoma</taxon>
        <taxon>Nannomonas</taxon>
    </lineage>
</organism>
<reference evidence="2" key="1">
    <citation type="journal article" date="2012" name="Proc. Natl. Acad. Sci. U.S.A.">
        <title>Antigenic diversity is generated by distinct evolutionary mechanisms in African trypanosome species.</title>
        <authorList>
            <person name="Jackson A.P."/>
            <person name="Berry A."/>
            <person name="Aslett M."/>
            <person name="Allison H.C."/>
            <person name="Burton P."/>
            <person name="Vavrova-Anderson J."/>
            <person name="Brown R."/>
            <person name="Browne H."/>
            <person name="Corton N."/>
            <person name="Hauser H."/>
            <person name="Gamble J."/>
            <person name="Gilderthorp R."/>
            <person name="Marcello L."/>
            <person name="McQuillan J."/>
            <person name="Otto T.D."/>
            <person name="Quail M.A."/>
            <person name="Sanders M.J."/>
            <person name="van Tonder A."/>
            <person name="Ginger M.L."/>
            <person name="Field M.C."/>
            <person name="Barry J.D."/>
            <person name="Hertz-Fowler C."/>
            <person name="Berriman M."/>
        </authorList>
    </citation>
    <scope>NUCLEOTIDE SEQUENCE</scope>
    <source>
        <strain evidence="2">IL3000</strain>
    </source>
</reference>